<dbReference type="InterPro" id="IPR010998">
    <property type="entry name" value="Integrase_recombinase_N"/>
</dbReference>
<dbReference type="PANTHER" id="PTHR35617:SF3">
    <property type="entry name" value="CORE-BINDING (CB) DOMAIN-CONTAINING PROTEIN"/>
    <property type="match status" value="1"/>
</dbReference>
<dbReference type="InterPro" id="IPR013762">
    <property type="entry name" value="Integrase-like_cat_sf"/>
</dbReference>
<evidence type="ECO:0000256" key="1">
    <source>
        <dbReference type="ARBA" id="ARBA00023125"/>
    </source>
</evidence>
<keyword evidence="1" id="KW-0238">DNA-binding</keyword>
<protein>
    <submittedName>
        <fullName evidence="4">Uncharacterized protein</fullName>
    </submittedName>
</protein>
<reference evidence="4" key="1">
    <citation type="submission" date="2022-11" db="UniProtKB">
        <authorList>
            <consortium name="WormBaseParasite"/>
        </authorList>
    </citation>
    <scope>IDENTIFICATION</scope>
</reference>
<evidence type="ECO:0000313" key="4">
    <source>
        <dbReference type="WBParaSite" id="PSAMB.scaffold5770size10906.g28844.t1"/>
    </source>
</evidence>
<accession>A0A914X2N9</accession>
<dbReference type="AlphaFoldDB" id="A0A914X2N9"/>
<dbReference type="GO" id="GO:0006310">
    <property type="term" value="P:DNA recombination"/>
    <property type="evidence" value="ECO:0007669"/>
    <property type="project" value="UniProtKB-KW"/>
</dbReference>
<keyword evidence="3" id="KW-1185">Reference proteome</keyword>
<proteinExistence type="predicted"/>
<evidence type="ECO:0000256" key="2">
    <source>
        <dbReference type="ARBA" id="ARBA00023172"/>
    </source>
</evidence>
<evidence type="ECO:0000313" key="3">
    <source>
        <dbReference type="Proteomes" id="UP000887566"/>
    </source>
</evidence>
<keyword evidence="2" id="KW-0233">DNA recombination</keyword>
<organism evidence="3 4">
    <name type="scientific">Plectus sambesii</name>
    <dbReference type="NCBI Taxonomy" id="2011161"/>
    <lineage>
        <taxon>Eukaryota</taxon>
        <taxon>Metazoa</taxon>
        <taxon>Ecdysozoa</taxon>
        <taxon>Nematoda</taxon>
        <taxon>Chromadorea</taxon>
        <taxon>Plectida</taxon>
        <taxon>Plectina</taxon>
        <taxon>Plectoidea</taxon>
        <taxon>Plectidae</taxon>
        <taxon>Plectus</taxon>
    </lineage>
</organism>
<name>A0A914X2N9_9BILA</name>
<dbReference type="Proteomes" id="UP000887566">
    <property type="component" value="Unplaced"/>
</dbReference>
<dbReference type="GO" id="GO:0015074">
    <property type="term" value="P:DNA integration"/>
    <property type="evidence" value="ECO:0007669"/>
    <property type="project" value="InterPro"/>
</dbReference>
<dbReference type="PANTHER" id="PTHR35617">
    <property type="entry name" value="PHAGE_INTEGRASE DOMAIN-CONTAINING PROTEIN"/>
    <property type="match status" value="1"/>
</dbReference>
<dbReference type="GO" id="GO:0003677">
    <property type="term" value="F:DNA binding"/>
    <property type="evidence" value="ECO:0007669"/>
    <property type="project" value="UniProtKB-KW"/>
</dbReference>
<dbReference type="InterPro" id="IPR011010">
    <property type="entry name" value="DNA_brk_join_enz"/>
</dbReference>
<dbReference type="Gene3D" id="1.10.150.130">
    <property type="match status" value="1"/>
</dbReference>
<dbReference type="WBParaSite" id="PSAMB.scaffold5770size10906.g28844.t1">
    <property type="protein sequence ID" value="PSAMB.scaffold5770size10906.g28844.t1"/>
    <property type="gene ID" value="PSAMB.scaffold5770size10906.g28844"/>
</dbReference>
<dbReference type="SUPFAM" id="SSF47823">
    <property type="entry name" value="lambda integrase-like, N-terminal domain"/>
    <property type="match status" value="1"/>
</dbReference>
<sequence>MVDIRRYWESQGFLQDAAMALLSSWASGTRKQYNSALKNWHCWCVQQRVDTLSPSVKDVPNFLVAQQRAGLQYNSIAVIKLAVCTLLDLLSEQAAFMGDSRITRIMKGLFHMAPPLPKYLATWDVTIVLNALKAWGHSETLTDKLLSLKLTMLLALCSPKQVSEVANLRLSCMRAFDDRVVFMLPGMTKNRGRGPPHKASYSRYSEALLCQVHTLSDYIARMSSWQGATDKLLLPYVGKRQAIRSASVARWICTMLSMSGIDTRFIAYSMRSAATSKATRAGLSAAQIMAAANWSLGSTTFARFYLKLVQQGFLVAVLNSKSGAFFN</sequence>
<dbReference type="SUPFAM" id="SSF56349">
    <property type="entry name" value="DNA breaking-rejoining enzymes"/>
    <property type="match status" value="1"/>
</dbReference>
<dbReference type="Gene3D" id="1.10.443.10">
    <property type="entry name" value="Intergrase catalytic core"/>
    <property type="match status" value="1"/>
</dbReference>